<reference evidence="2 3" key="1">
    <citation type="submission" date="2016-05" db="EMBL/GenBank/DDBJ databases">
        <title>Complete genome sequence of Corynebacterium crudilactis, a new Corynebacterium species isolated from raw cow's milk.</title>
        <authorList>
            <person name="Christian R."/>
            <person name="Zimmermann J."/>
            <person name="Lipski A."/>
            <person name="Kalinowski J."/>
        </authorList>
    </citation>
    <scope>NUCLEOTIDE SEQUENCE [LARGE SCALE GENOMIC DNA]</scope>
    <source>
        <strain evidence="2 3">JZ16</strain>
    </source>
</reference>
<keyword evidence="1" id="KW-0732">Signal</keyword>
<dbReference type="EMBL" id="CP015622">
    <property type="protein sequence ID" value="ANE05252.1"/>
    <property type="molecule type" value="Genomic_DNA"/>
</dbReference>
<evidence type="ECO:0000256" key="1">
    <source>
        <dbReference type="ARBA" id="ARBA00022729"/>
    </source>
</evidence>
<dbReference type="InterPro" id="IPR029050">
    <property type="entry name" value="Immunoprotect_excell_Ig-like"/>
</dbReference>
<proteinExistence type="predicted"/>
<dbReference type="AlphaFoldDB" id="A0A172QX13"/>
<dbReference type="Proteomes" id="UP000076929">
    <property type="component" value="Chromosome"/>
</dbReference>
<keyword evidence="3" id="KW-1185">Reference proteome</keyword>
<dbReference type="OrthoDB" id="4237360at2"/>
<sequence length="274" mass="28560">MNSAVSADGVTITINSAFTTGSIDMESLDRPSGDIQPEMSREDGIFVVVETTIKNESGADMDLTCAATGSTVYTEISTDQEAVYQPIRDLFLIPGNPECNHHLGSGFDAPMTWVFQIPQDATAEQFGFSHSELGAGKLTWIALNDLSNSKPATGITTPREETPIDPSTPLQAPAQETVISQNTVETSVAPAPAAPAYGASCPVSMLQQPSQAADGSNLVCIYAGTPNPIWVYGPEPLGVGTATPGGTCEGYEAGGQDASGNMMMCSGGQWVYGP</sequence>
<evidence type="ECO:0008006" key="4">
    <source>
        <dbReference type="Google" id="ProtNLM"/>
    </source>
</evidence>
<evidence type="ECO:0000313" key="3">
    <source>
        <dbReference type="Proteomes" id="UP000076929"/>
    </source>
</evidence>
<dbReference type="Gene3D" id="2.60.40.1240">
    <property type="match status" value="1"/>
</dbReference>
<gene>
    <name evidence="2" type="ORF">ccrud_03120</name>
</gene>
<protein>
    <recommendedName>
        <fullName evidence="4">DUF4352 domain-containing protein</fullName>
    </recommendedName>
</protein>
<dbReference type="KEGG" id="ccjz:ccrud_03120"/>
<name>A0A172QX13_9CORY</name>
<accession>A0A172QX13</accession>
<evidence type="ECO:0000313" key="2">
    <source>
        <dbReference type="EMBL" id="ANE05252.1"/>
    </source>
</evidence>
<organism evidence="2 3">
    <name type="scientific">Corynebacterium crudilactis</name>
    <dbReference type="NCBI Taxonomy" id="1652495"/>
    <lineage>
        <taxon>Bacteria</taxon>
        <taxon>Bacillati</taxon>
        <taxon>Actinomycetota</taxon>
        <taxon>Actinomycetes</taxon>
        <taxon>Mycobacteriales</taxon>
        <taxon>Corynebacteriaceae</taxon>
        <taxon>Corynebacterium</taxon>
    </lineage>
</organism>